<feature type="region of interest" description="Disordered" evidence="3">
    <location>
        <begin position="1"/>
        <end position="129"/>
    </location>
</feature>
<dbReference type="PROSITE" id="PS50158">
    <property type="entry name" value="ZF_CCHC"/>
    <property type="match status" value="2"/>
</dbReference>
<protein>
    <recommendedName>
        <fullName evidence="4">CCHC-type domain-containing protein</fullName>
    </recommendedName>
</protein>
<evidence type="ECO:0000313" key="5">
    <source>
        <dbReference type="EMBL" id="CAI9277007.1"/>
    </source>
</evidence>
<dbReference type="InterPro" id="IPR005162">
    <property type="entry name" value="Retrotrans_gag_dom"/>
</dbReference>
<accession>A0AA35YND0</accession>
<feature type="region of interest" description="Disordered" evidence="3">
    <location>
        <begin position="167"/>
        <end position="200"/>
    </location>
</feature>
<keyword evidence="6" id="KW-1185">Reference proteome</keyword>
<dbReference type="AlphaFoldDB" id="A0AA35YND0"/>
<evidence type="ECO:0000256" key="3">
    <source>
        <dbReference type="SAM" id="MobiDB-lite"/>
    </source>
</evidence>
<dbReference type="Gene3D" id="4.10.60.10">
    <property type="entry name" value="Zinc finger, CCHC-type"/>
    <property type="match status" value="1"/>
</dbReference>
<keyword evidence="2" id="KW-0175">Coiled coil</keyword>
<evidence type="ECO:0000259" key="4">
    <source>
        <dbReference type="PROSITE" id="PS50158"/>
    </source>
</evidence>
<dbReference type="PANTHER" id="PTHR33223:SF11">
    <property type="entry name" value="ELEMENT PROTEIN, PUTATIVE-RELATED"/>
    <property type="match status" value="1"/>
</dbReference>
<evidence type="ECO:0000256" key="2">
    <source>
        <dbReference type="SAM" id="Coils"/>
    </source>
</evidence>
<feature type="compositionally biased region" description="Basic and acidic residues" evidence="3">
    <location>
        <begin position="1"/>
        <end position="21"/>
    </location>
</feature>
<sequence>MANDHRDGMDPANHENHHEAPMHLVGDPYFPEDAPANLAEEEDPSEEEDPVEEEDPSEDEDEDVAESDNEGILEGVQEEMNDDGPVDGEESLVDEEPTATPPPSPPRLCYQPHHRHGKSPVLQRTPRMSVPTVSHLDTFSYLSRPICGQKRKPSSFFEPTWLTDMLRQRRITNDPPRFERGESSRGPPRAPFGGDPEDQDDRLAERFKSLEELFRASDNTTRMIERRVDRVEEEEKDDAEAIQTLYHNMSAGRTEAKAMGAHIRALEYRIQVMQSRLDAIEHRATIALQERRQLQEKFEELARYLVYHLGWTMAPRKSPRVRPPPTPRGNQRGMPVVTRTTEGTPDETPPVVNNSNPPFQMDPTFMQTLLAQGIATAIAAYEAAQNDNSGNSRNGGGTPIANQNNSRPCSYKDFMGCKPRPFYGTEGAVGLTRWIEKMEAVFRISACTEDCRVKYATCTLMDSALTWWNNHAKSIGIDEAYAMGWEPLKQMMVKEYCPRQEVQALEQELWNLTMKGSEVAAYTSRFNDLASLCPGMVTPEDKKIERYIWGLVSPVQGLVTASRPSTFDSAKQLAYQLTEQCIRQGTMAPQAKQSQGTKRKFQGKSKGNPKHHKPKPEPTAVYAAITNTPTPSKPYSGTLPRCTKCNFHHVGNCRDITCNNCGVRGHIASYCKKEPNTTNSTTIAGGSRNCFECNQPGHFRKDCPKLKNHGGKGRAFVITAGDAR</sequence>
<dbReference type="Pfam" id="PF03732">
    <property type="entry name" value="Retrotrans_gag"/>
    <property type="match status" value="1"/>
</dbReference>
<dbReference type="SUPFAM" id="SSF57756">
    <property type="entry name" value="Retrovirus zinc finger-like domains"/>
    <property type="match status" value="1"/>
</dbReference>
<feature type="region of interest" description="Disordered" evidence="3">
    <location>
        <begin position="317"/>
        <end position="356"/>
    </location>
</feature>
<name>A0AA35YND0_LACSI</name>
<organism evidence="5 6">
    <name type="scientific">Lactuca saligna</name>
    <name type="common">Willowleaf lettuce</name>
    <dbReference type="NCBI Taxonomy" id="75948"/>
    <lineage>
        <taxon>Eukaryota</taxon>
        <taxon>Viridiplantae</taxon>
        <taxon>Streptophyta</taxon>
        <taxon>Embryophyta</taxon>
        <taxon>Tracheophyta</taxon>
        <taxon>Spermatophyta</taxon>
        <taxon>Magnoliopsida</taxon>
        <taxon>eudicotyledons</taxon>
        <taxon>Gunneridae</taxon>
        <taxon>Pentapetalae</taxon>
        <taxon>asterids</taxon>
        <taxon>campanulids</taxon>
        <taxon>Asterales</taxon>
        <taxon>Asteraceae</taxon>
        <taxon>Cichorioideae</taxon>
        <taxon>Cichorieae</taxon>
        <taxon>Lactucinae</taxon>
        <taxon>Lactuca</taxon>
    </lineage>
</organism>
<keyword evidence="1" id="KW-0479">Metal-binding</keyword>
<keyword evidence="1" id="KW-0863">Zinc-finger</keyword>
<dbReference type="EMBL" id="OX465079">
    <property type="protein sequence ID" value="CAI9277007.1"/>
    <property type="molecule type" value="Genomic_DNA"/>
</dbReference>
<evidence type="ECO:0000256" key="1">
    <source>
        <dbReference type="PROSITE-ProRule" id="PRU00047"/>
    </source>
</evidence>
<dbReference type="GO" id="GO:0003676">
    <property type="term" value="F:nucleic acid binding"/>
    <property type="evidence" value="ECO:0007669"/>
    <property type="project" value="InterPro"/>
</dbReference>
<feature type="compositionally biased region" description="Basic residues" evidence="3">
    <location>
        <begin position="597"/>
        <end position="614"/>
    </location>
</feature>
<reference evidence="5" key="1">
    <citation type="submission" date="2023-04" db="EMBL/GenBank/DDBJ databases">
        <authorList>
            <person name="Vijverberg K."/>
            <person name="Xiong W."/>
            <person name="Schranz E."/>
        </authorList>
    </citation>
    <scope>NUCLEOTIDE SEQUENCE</scope>
</reference>
<dbReference type="SMART" id="SM00343">
    <property type="entry name" value="ZnF_C2HC"/>
    <property type="match status" value="2"/>
</dbReference>
<feature type="compositionally biased region" description="Acidic residues" evidence="3">
    <location>
        <begin position="39"/>
        <end position="97"/>
    </location>
</feature>
<keyword evidence="1" id="KW-0862">Zinc</keyword>
<feature type="domain" description="CCHC-type" evidence="4">
    <location>
        <begin position="690"/>
        <end position="705"/>
    </location>
</feature>
<dbReference type="GO" id="GO:0008270">
    <property type="term" value="F:zinc ion binding"/>
    <property type="evidence" value="ECO:0007669"/>
    <property type="project" value="UniProtKB-KW"/>
</dbReference>
<feature type="coiled-coil region" evidence="2">
    <location>
        <begin position="263"/>
        <end position="297"/>
    </location>
</feature>
<dbReference type="Pfam" id="PF00098">
    <property type="entry name" value="zf-CCHC"/>
    <property type="match status" value="2"/>
</dbReference>
<proteinExistence type="predicted"/>
<gene>
    <name evidence="5" type="ORF">LSALG_LOCUS16960</name>
</gene>
<evidence type="ECO:0000313" key="6">
    <source>
        <dbReference type="Proteomes" id="UP001177003"/>
    </source>
</evidence>
<feature type="region of interest" description="Disordered" evidence="3">
    <location>
        <begin position="586"/>
        <end position="617"/>
    </location>
</feature>
<feature type="domain" description="CCHC-type" evidence="4">
    <location>
        <begin position="658"/>
        <end position="673"/>
    </location>
</feature>
<dbReference type="InterPro" id="IPR001878">
    <property type="entry name" value="Znf_CCHC"/>
</dbReference>
<dbReference type="InterPro" id="IPR036875">
    <property type="entry name" value="Znf_CCHC_sf"/>
</dbReference>
<dbReference type="PANTHER" id="PTHR33223">
    <property type="entry name" value="CCHC-TYPE DOMAIN-CONTAINING PROTEIN"/>
    <property type="match status" value="1"/>
</dbReference>
<dbReference type="Proteomes" id="UP001177003">
    <property type="component" value="Chromosome 3"/>
</dbReference>